<evidence type="ECO:0000313" key="3">
    <source>
        <dbReference type="EMBL" id="KAA5544045.1"/>
    </source>
</evidence>
<feature type="signal peptide" evidence="1">
    <location>
        <begin position="1"/>
        <end position="20"/>
    </location>
</feature>
<dbReference type="Pfam" id="PF18962">
    <property type="entry name" value="Por_Secre_tail"/>
    <property type="match status" value="1"/>
</dbReference>
<protein>
    <submittedName>
        <fullName evidence="3">T9SS type A sorting domain-containing protein</fullName>
    </submittedName>
</protein>
<dbReference type="Proteomes" id="UP000323426">
    <property type="component" value="Unassembled WGS sequence"/>
</dbReference>
<dbReference type="RefSeq" id="WP_150089649.1">
    <property type="nucleotide sequence ID" value="NZ_VWSF01000012.1"/>
</dbReference>
<dbReference type="AlphaFoldDB" id="A0A5M6DFS0"/>
<gene>
    <name evidence="3" type="ORF">F0145_15830</name>
</gene>
<keyword evidence="4" id="KW-1185">Reference proteome</keyword>
<comment type="caution">
    <text evidence="3">The sequence shown here is derived from an EMBL/GenBank/DDBJ whole genome shotgun (WGS) entry which is preliminary data.</text>
</comment>
<feature type="chain" id="PRO_5024272919" evidence="1">
    <location>
        <begin position="21"/>
        <end position="127"/>
    </location>
</feature>
<dbReference type="InterPro" id="IPR026444">
    <property type="entry name" value="Secre_tail"/>
</dbReference>
<evidence type="ECO:0000256" key="1">
    <source>
        <dbReference type="SAM" id="SignalP"/>
    </source>
</evidence>
<evidence type="ECO:0000259" key="2">
    <source>
        <dbReference type="Pfam" id="PF18962"/>
    </source>
</evidence>
<keyword evidence="1" id="KW-0732">Signal</keyword>
<evidence type="ECO:0000313" key="4">
    <source>
        <dbReference type="Proteomes" id="UP000323426"/>
    </source>
</evidence>
<reference evidence="3 4" key="1">
    <citation type="submission" date="2019-09" db="EMBL/GenBank/DDBJ databases">
        <title>Genome sequence and assembly of Adhaeribacter sp.</title>
        <authorList>
            <person name="Chhetri G."/>
        </authorList>
    </citation>
    <scope>NUCLEOTIDE SEQUENCE [LARGE SCALE GENOMIC DNA]</scope>
    <source>
        <strain evidence="3 4">DK36</strain>
    </source>
</reference>
<feature type="domain" description="Secretion system C-terminal sorting" evidence="2">
    <location>
        <begin position="51"/>
        <end position="126"/>
    </location>
</feature>
<proteinExistence type="predicted"/>
<dbReference type="EMBL" id="VWSF01000012">
    <property type="protein sequence ID" value="KAA5544045.1"/>
    <property type="molecule type" value="Genomic_DNA"/>
</dbReference>
<organism evidence="3 4">
    <name type="scientific">Adhaeribacter rhizoryzae</name>
    <dbReference type="NCBI Taxonomy" id="2607907"/>
    <lineage>
        <taxon>Bacteria</taxon>
        <taxon>Pseudomonadati</taxon>
        <taxon>Bacteroidota</taxon>
        <taxon>Cytophagia</taxon>
        <taxon>Cytophagales</taxon>
        <taxon>Hymenobacteraceae</taxon>
        <taxon>Adhaeribacter</taxon>
    </lineage>
</organism>
<sequence>MKRKLLLVFTYIVMGSVGFAQTAPEVEVTKSAPQSSPFNRAADNDDKKIDVYPNPSTGIINLTLTGFRGKKTELQVVNVIGSIIYREVLSDNETSRKVLDLTKEPSGLYYIKIQSDGYSEIRKIIIN</sequence>
<dbReference type="NCBIfam" id="TIGR04183">
    <property type="entry name" value="Por_Secre_tail"/>
    <property type="match status" value="1"/>
</dbReference>
<accession>A0A5M6DFS0</accession>
<name>A0A5M6DFS0_9BACT</name>